<organism evidence="1">
    <name type="scientific">Arundo donax</name>
    <name type="common">Giant reed</name>
    <name type="synonym">Donax arundinaceus</name>
    <dbReference type="NCBI Taxonomy" id="35708"/>
    <lineage>
        <taxon>Eukaryota</taxon>
        <taxon>Viridiplantae</taxon>
        <taxon>Streptophyta</taxon>
        <taxon>Embryophyta</taxon>
        <taxon>Tracheophyta</taxon>
        <taxon>Spermatophyta</taxon>
        <taxon>Magnoliopsida</taxon>
        <taxon>Liliopsida</taxon>
        <taxon>Poales</taxon>
        <taxon>Poaceae</taxon>
        <taxon>PACMAD clade</taxon>
        <taxon>Arundinoideae</taxon>
        <taxon>Arundineae</taxon>
        <taxon>Arundo</taxon>
    </lineage>
</organism>
<sequence>MTQNAAKMQHVLSQLAILLGLTGRVH</sequence>
<accession>A0A0A9A4R0</accession>
<reference evidence="1" key="2">
    <citation type="journal article" date="2015" name="Data Brief">
        <title>Shoot transcriptome of the giant reed, Arundo donax.</title>
        <authorList>
            <person name="Barrero R.A."/>
            <person name="Guerrero F.D."/>
            <person name="Moolhuijzen P."/>
            <person name="Goolsby J.A."/>
            <person name="Tidwell J."/>
            <person name="Bellgard S.E."/>
            <person name="Bellgard M.I."/>
        </authorList>
    </citation>
    <scope>NUCLEOTIDE SEQUENCE</scope>
    <source>
        <tissue evidence="1">Shoot tissue taken approximately 20 cm above the soil surface</tissue>
    </source>
</reference>
<protein>
    <submittedName>
        <fullName evidence="1">Uncharacterized protein</fullName>
    </submittedName>
</protein>
<proteinExistence type="predicted"/>
<name>A0A0A9A4R0_ARUDO</name>
<dbReference type="EMBL" id="GBRH01251281">
    <property type="protein sequence ID" value="JAD46614.1"/>
    <property type="molecule type" value="Transcribed_RNA"/>
</dbReference>
<reference evidence="1" key="1">
    <citation type="submission" date="2014-09" db="EMBL/GenBank/DDBJ databases">
        <authorList>
            <person name="Magalhaes I.L.F."/>
            <person name="Oliveira U."/>
            <person name="Santos F.R."/>
            <person name="Vidigal T.H.D.A."/>
            <person name="Brescovit A.D."/>
            <person name="Santos A.J."/>
        </authorList>
    </citation>
    <scope>NUCLEOTIDE SEQUENCE</scope>
    <source>
        <tissue evidence="1">Shoot tissue taken approximately 20 cm above the soil surface</tissue>
    </source>
</reference>
<dbReference type="AlphaFoldDB" id="A0A0A9A4R0"/>
<evidence type="ECO:0000313" key="1">
    <source>
        <dbReference type="EMBL" id="JAD46614.1"/>
    </source>
</evidence>